<protein>
    <submittedName>
        <fullName evidence="2">Uncharacterized protein</fullName>
    </submittedName>
</protein>
<proteinExistence type="predicted"/>
<dbReference type="RefSeq" id="WP_186746741.1">
    <property type="nucleotide sequence ID" value="NZ_CP060394.1"/>
</dbReference>
<evidence type="ECO:0000256" key="1">
    <source>
        <dbReference type="SAM" id="Phobius"/>
    </source>
</evidence>
<reference evidence="2 3" key="1">
    <citation type="submission" date="2020-08" db="EMBL/GenBank/DDBJ databases">
        <title>Edaphobacter telluris sp. nov. and Acidobacterium dinghuensis sp. nov., two acidobacteria isolated from forest soil.</title>
        <authorList>
            <person name="Fu J."/>
            <person name="Qiu L."/>
        </authorList>
    </citation>
    <scope>NUCLEOTIDE SEQUENCE [LARGE SCALE GENOMIC DNA]</scope>
    <source>
        <strain evidence="2">4Y35</strain>
    </source>
</reference>
<dbReference type="AlphaFoldDB" id="A0A7G8BPP7"/>
<sequence>MVDISGWERKFFRSMLAESDGTVSSTRCMIALVVMFSLGWITGLLLKVRKPVTLGEVQSFVGTLTVFVTSICGTLYGINRVTDVVGNRAQKPE</sequence>
<dbReference type="KEGG" id="adin:H7849_11840"/>
<keyword evidence="3" id="KW-1185">Reference proteome</keyword>
<keyword evidence="1" id="KW-0472">Membrane</keyword>
<organism evidence="2 3">
    <name type="scientific">Alloacidobacterium dinghuense</name>
    <dbReference type="NCBI Taxonomy" id="2763107"/>
    <lineage>
        <taxon>Bacteria</taxon>
        <taxon>Pseudomonadati</taxon>
        <taxon>Acidobacteriota</taxon>
        <taxon>Terriglobia</taxon>
        <taxon>Terriglobales</taxon>
        <taxon>Acidobacteriaceae</taxon>
        <taxon>Alloacidobacterium</taxon>
    </lineage>
</organism>
<name>A0A7G8BPP7_9BACT</name>
<keyword evidence="1" id="KW-0812">Transmembrane</keyword>
<dbReference type="EMBL" id="CP060394">
    <property type="protein sequence ID" value="QNI34517.1"/>
    <property type="molecule type" value="Genomic_DNA"/>
</dbReference>
<evidence type="ECO:0000313" key="2">
    <source>
        <dbReference type="EMBL" id="QNI34517.1"/>
    </source>
</evidence>
<feature type="transmembrane region" description="Helical" evidence="1">
    <location>
        <begin position="60"/>
        <end position="78"/>
    </location>
</feature>
<accession>A0A7G8BPP7</accession>
<keyword evidence="1" id="KW-1133">Transmembrane helix</keyword>
<evidence type="ECO:0000313" key="3">
    <source>
        <dbReference type="Proteomes" id="UP000515312"/>
    </source>
</evidence>
<feature type="transmembrane region" description="Helical" evidence="1">
    <location>
        <begin position="29"/>
        <end position="48"/>
    </location>
</feature>
<dbReference type="Proteomes" id="UP000515312">
    <property type="component" value="Chromosome"/>
</dbReference>
<gene>
    <name evidence="2" type="ORF">H7849_11840</name>
</gene>